<dbReference type="Proteomes" id="UP001352223">
    <property type="component" value="Unassembled WGS sequence"/>
</dbReference>
<name>A0ABU6CGY7_9ACTN</name>
<gene>
    <name evidence="1" type="ORF">OKJ48_23950</name>
</gene>
<evidence type="ECO:0000313" key="2">
    <source>
        <dbReference type="Proteomes" id="UP001352223"/>
    </source>
</evidence>
<organism evidence="1 2">
    <name type="scientific">Streptomyces kunmingensis</name>
    <dbReference type="NCBI Taxonomy" id="68225"/>
    <lineage>
        <taxon>Bacteria</taxon>
        <taxon>Bacillati</taxon>
        <taxon>Actinomycetota</taxon>
        <taxon>Actinomycetes</taxon>
        <taxon>Kitasatosporales</taxon>
        <taxon>Streptomycetaceae</taxon>
        <taxon>Streptomyces</taxon>
    </lineage>
</organism>
<protein>
    <submittedName>
        <fullName evidence="1">Uncharacterized protein</fullName>
    </submittedName>
</protein>
<keyword evidence="2" id="KW-1185">Reference proteome</keyword>
<reference evidence="1 2" key="1">
    <citation type="submission" date="2022-10" db="EMBL/GenBank/DDBJ databases">
        <authorList>
            <person name="Xie J."/>
            <person name="Shen N."/>
        </authorList>
    </citation>
    <scope>NUCLEOTIDE SEQUENCE [LARGE SCALE GENOMIC DNA]</scope>
    <source>
        <strain evidence="1 2">DSM 41681</strain>
    </source>
</reference>
<dbReference type="EMBL" id="JAOZYB010000223">
    <property type="protein sequence ID" value="MEB3963271.1"/>
    <property type="molecule type" value="Genomic_DNA"/>
</dbReference>
<sequence length="168" mass="17977">MTVFYCTKCATALTGGLTALPAVPDVDDPDRGRDKQTGRALSTVPRGRYAIDPGPWGAPFVLAPASRHRARGAGRELLRAGTEDTVSAGWRDSLVVHPDDVLPQLQPFTLGDNWLGCCGPTGAHGPNLACSCGSRLATWAADCMGPNELHLDRVRVYAWQQDRPADGR</sequence>
<evidence type="ECO:0000313" key="1">
    <source>
        <dbReference type="EMBL" id="MEB3963271.1"/>
    </source>
</evidence>
<proteinExistence type="predicted"/>
<dbReference type="RefSeq" id="WP_324770978.1">
    <property type="nucleotide sequence ID" value="NZ_BAAATS010000028.1"/>
</dbReference>
<comment type="caution">
    <text evidence="1">The sequence shown here is derived from an EMBL/GenBank/DDBJ whole genome shotgun (WGS) entry which is preliminary data.</text>
</comment>
<accession>A0ABU6CGY7</accession>